<name>A0ABD0LDV5_9CAEN</name>
<accession>A0ABD0LDV5</accession>
<reference evidence="1 2" key="1">
    <citation type="journal article" date="2023" name="Sci. Data">
        <title>Genome assembly of the Korean intertidal mud-creeper Batillaria attramentaria.</title>
        <authorList>
            <person name="Patra A.K."/>
            <person name="Ho P.T."/>
            <person name="Jun S."/>
            <person name="Lee S.J."/>
            <person name="Kim Y."/>
            <person name="Won Y.J."/>
        </authorList>
    </citation>
    <scope>NUCLEOTIDE SEQUENCE [LARGE SCALE GENOMIC DNA]</scope>
    <source>
        <strain evidence="1">Wonlab-2016</strain>
    </source>
</reference>
<evidence type="ECO:0000313" key="1">
    <source>
        <dbReference type="EMBL" id="KAK7497341.1"/>
    </source>
</evidence>
<comment type="caution">
    <text evidence="1">The sequence shown here is derived from an EMBL/GenBank/DDBJ whole genome shotgun (WGS) entry which is preliminary data.</text>
</comment>
<dbReference type="AlphaFoldDB" id="A0ABD0LDV5"/>
<sequence length="78" mass="8652">NGKRSDPNMEQIVAPSLLRQYLLRESPSFPVEPLRDEAVLEDPSADTVDDVASFSSSDYPQYVVSPSVDRLSALLRTL</sequence>
<evidence type="ECO:0000313" key="2">
    <source>
        <dbReference type="Proteomes" id="UP001519460"/>
    </source>
</evidence>
<dbReference type="EMBL" id="JACVVK020000059">
    <property type="protein sequence ID" value="KAK7497341.1"/>
    <property type="molecule type" value="Genomic_DNA"/>
</dbReference>
<feature type="non-terminal residue" evidence="1">
    <location>
        <position position="78"/>
    </location>
</feature>
<protein>
    <submittedName>
        <fullName evidence="1">Uncharacterized protein</fullName>
    </submittedName>
</protein>
<organism evidence="1 2">
    <name type="scientific">Batillaria attramentaria</name>
    <dbReference type="NCBI Taxonomy" id="370345"/>
    <lineage>
        <taxon>Eukaryota</taxon>
        <taxon>Metazoa</taxon>
        <taxon>Spiralia</taxon>
        <taxon>Lophotrochozoa</taxon>
        <taxon>Mollusca</taxon>
        <taxon>Gastropoda</taxon>
        <taxon>Caenogastropoda</taxon>
        <taxon>Sorbeoconcha</taxon>
        <taxon>Cerithioidea</taxon>
        <taxon>Batillariidae</taxon>
        <taxon>Batillaria</taxon>
    </lineage>
</organism>
<keyword evidence="2" id="KW-1185">Reference proteome</keyword>
<gene>
    <name evidence="1" type="ORF">BaRGS_00011385</name>
</gene>
<proteinExistence type="predicted"/>
<feature type="non-terminal residue" evidence="1">
    <location>
        <position position="1"/>
    </location>
</feature>
<dbReference type="Proteomes" id="UP001519460">
    <property type="component" value="Unassembled WGS sequence"/>
</dbReference>